<name>A0A3S0PQ99_9GAMM</name>
<keyword evidence="4" id="KW-1185">Reference proteome</keyword>
<dbReference type="SUPFAM" id="SSF55961">
    <property type="entry name" value="Bet v1-like"/>
    <property type="match status" value="1"/>
</dbReference>
<proteinExistence type="inferred from homology"/>
<evidence type="ECO:0000256" key="1">
    <source>
        <dbReference type="ARBA" id="ARBA00006817"/>
    </source>
</evidence>
<reference evidence="3 4" key="1">
    <citation type="submission" date="2018-12" db="EMBL/GenBank/DDBJ databases">
        <title>Dyella dinghuensis sp. nov. DHOA06 and Dyella choica sp. nov. 4M-K27, isolated from forest soil.</title>
        <authorList>
            <person name="Qiu L.-H."/>
            <person name="Gao Z.-H."/>
        </authorList>
    </citation>
    <scope>NUCLEOTIDE SEQUENCE [LARGE SCALE GENOMIC DNA]</scope>
    <source>
        <strain evidence="3 4">4M-K27</strain>
    </source>
</reference>
<dbReference type="InterPro" id="IPR013538">
    <property type="entry name" value="ASHA1/2-like_C"/>
</dbReference>
<dbReference type="Proteomes" id="UP000274358">
    <property type="component" value="Unassembled WGS sequence"/>
</dbReference>
<dbReference type="EMBL" id="RYYV01000003">
    <property type="protein sequence ID" value="RUL78211.1"/>
    <property type="molecule type" value="Genomic_DNA"/>
</dbReference>
<dbReference type="Pfam" id="PF08327">
    <property type="entry name" value="AHSA1"/>
    <property type="match status" value="1"/>
</dbReference>
<dbReference type="AlphaFoldDB" id="A0A3S0PQ99"/>
<feature type="domain" description="Activator of Hsp90 ATPase homologue 1/2-like C-terminal" evidence="2">
    <location>
        <begin position="20"/>
        <end position="161"/>
    </location>
</feature>
<dbReference type="InterPro" id="IPR023393">
    <property type="entry name" value="START-like_dom_sf"/>
</dbReference>
<dbReference type="Gene3D" id="3.30.530.20">
    <property type="match status" value="1"/>
</dbReference>
<organism evidence="3 4">
    <name type="scientific">Dyella choica</name>
    <dbReference type="NCBI Taxonomy" id="1927959"/>
    <lineage>
        <taxon>Bacteria</taxon>
        <taxon>Pseudomonadati</taxon>
        <taxon>Pseudomonadota</taxon>
        <taxon>Gammaproteobacteria</taxon>
        <taxon>Lysobacterales</taxon>
        <taxon>Rhodanobacteraceae</taxon>
        <taxon>Dyella</taxon>
    </lineage>
</organism>
<accession>A0A3S0PQ99</accession>
<comment type="similarity">
    <text evidence="1">Belongs to the AHA1 family.</text>
</comment>
<protein>
    <submittedName>
        <fullName evidence="3">SRPBCC domain-containing protein</fullName>
    </submittedName>
</protein>
<sequence>MNHATTAARAQFSIQRSYCASIDEAWALWTTQAGIESWWGPEGFEVTVTSLDLRPGGDLIYRMTAVAPEQVAFMQQAGMPLSSECKVTYTEVLPPSRLAYKTLADFVPGVAPYEVATVVELKATSDGVKLTVSFDAMHDDIWTERARAGHESQMRKLDGLLAAQGKGVLP</sequence>
<dbReference type="RefSeq" id="WP_126683647.1">
    <property type="nucleotide sequence ID" value="NZ_RYYV01000003.1"/>
</dbReference>
<evidence type="ECO:0000259" key="2">
    <source>
        <dbReference type="Pfam" id="PF08327"/>
    </source>
</evidence>
<comment type="caution">
    <text evidence="3">The sequence shown here is derived from an EMBL/GenBank/DDBJ whole genome shotgun (WGS) entry which is preliminary data.</text>
</comment>
<gene>
    <name evidence="3" type="ORF">EKH80_05065</name>
</gene>
<evidence type="ECO:0000313" key="3">
    <source>
        <dbReference type="EMBL" id="RUL78211.1"/>
    </source>
</evidence>
<dbReference type="OrthoDB" id="9805228at2"/>
<dbReference type="CDD" id="cd07814">
    <property type="entry name" value="SRPBCC_CalC_Aha1-like"/>
    <property type="match status" value="1"/>
</dbReference>
<evidence type="ECO:0000313" key="4">
    <source>
        <dbReference type="Proteomes" id="UP000274358"/>
    </source>
</evidence>